<name>A0A426Y1Q1_ENSVE</name>
<evidence type="ECO:0000313" key="2">
    <source>
        <dbReference type="Proteomes" id="UP000287651"/>
    </source>
</evidence>
<accession>A0A426Y1Q1</accession>
<dbReference type="EMBL" id="AMZH03015782">
    <property type="protein sequence ID" value="RRT45520.1"/>
    <property type="molecule type" value="Genomic_DNA"/>
</dbReference>
<dbReference type="Proteomes" id="UP000287651">
    <property type="component" value="Unassembled WGS sequence"/>
</dbReference>
<proteinExistence type="predicted"/>
<evidence type="ECO:0000313" key="1">
    <source>
        <dbReference type="EMBL" id="RRT45520.1"/>
    </source>
</evidence>
<organism evidence="1 2">
    <name type="scientific">Ensete ventricosum</name>
    <name type="common">Abyssinian banana</name>
    <name type="synonym">Musa ensete</name>
    <dbReference type="NCBI Taxonomy" id="4639"/>
    <lineage>
        <taxon>Eukaryota</taxon>
        <taxon>Viridiplantae</taxon>
        <taxon>Streptophyta</taxon>
        <taxon>Embryophyta</taxon>
        <taxon>Tracheophyta</taxon>
        <taxon>Spermatophyta</taxon>
        <taxon>Magnoliopsida</taxon>
        <taxon>Liliopsida</taxon>
        <taxon>Zingiberales</taxon>
        <taxon>Musaceae</taxon>
        <taxon>Ensete</taxon>
    </lineage>
</organism>
<gene>
    <name evidence="1" type="ORF">B296_00042451</name>
</gene>
<protein>
    <submittedName>
        <fullName evidence="1">Uncharacterized protein</fullName>
    </submittedName>
</protein>
<reference evidence="1 2" key="1">
    <citation type="journal article" date="2014" name="Agronomy (Basel)">
        <title>A Draft Genome Sequence for Ensete ventricosum, the Drought-Tolerant Tree Against Hunger.</title>
        <authorList>
            <person name="Harrison J."/>
            <person name="Moore K.A."/>
            <person name="Paszkiewicz K."/>
            <person name="Jones T."/>
            <person name="Grant M."/>
            <person name="Ambacheew D."/>
            <person name="Muzemil S."/>
            <person name="Studholme D.J."/>
        </authorList>
    </citation>
    <scope>NUCLEOTIDE SEQUENCE [LARGE SCALE GENOMIC DNA]</scope>
</reference>
<sequence length="109" mass="12262">MRSASVSTECKRFYSECCKSFIPDILTVLLFTMLSHLSTTPAVLAMKRAPAGEGCRPYLCQVGYTIIDAPIPALDRLPASGRPHWRVNCPRARELDGQLNIYHINTFKY</sequence>
<comment type="caution">
    <text evidence="1">The sequence shown here is derived from an EMBL/GenBank/DDBJ whole genome shotgun (WGS) entry which is preliminary data.</text>
</comment>
<dbReference type="AlphaFoldDB" id="A0A426Y1Q1"/>